<protein>
    <submittedName>
        <fullName evidence="1">Uncharacterized protein</fullName>
    </submittedName>
</protein>
<reference evidence="2" key="1">
    <citation type="journal article" date="2019" name="Int. J. Syst. Evol. Microbiol.">
        <title>The Global Catalogue of Microorganisms (GCM) 10K type strain sequencing project: providing services to taxonomists for standard genome sequencing and annotation.</title>
        <authorList>
            <consortium name="The Broad Institute Genomics Platform"/>
            <consortium name="The Broad Institute Genome Sequencing Center for Infectious Disease"/>
            <person name="Wu L."/>
            <person name="Ma J."/>
        </authorList>
    </citation>
    <scope>NUCLEOTIDE SEQUENCE [LARGE SCALE GENOMIC DNA]</scope>
    <source>
        <strain evidence="2">JCM 17441</strain>
    </source>
</reference>
<evidence type="ECO:0000313" key="2">
    <source>
        <dbReference type="Proteomes" id="UP001500620"/>
    </source>
</evidence>
<name>A0ABP8DQA6_9ACTN</name>
<proteinExistence type="predicted"/>
<keyword evidence="2" id="KW-1185">Reference proteome</keyword>
<accession>A0ABP8DQA6</accession>
<gene>
    <name evidence="1" type="ORF">GCM10022255_095220</name>
</gene>
<evidence type="ECO:0000313" key="1">
    <source>
        <dbReference type="EMBL" id="GAA4261681.1"/>
    </source>
</evidence>
<dbReference type="EMBL" id="BAABAT010000047">
    <property type="protein sequence ID" value="GAA4261681.1"/>
    <property type="molecule type" value="Genomic_DNA"/>
</dbReference>
<sequence length="52" mass="5246">MYTPHSQRFIMPMPPLGRRVLGAALVQAALSGSKPPAAALATAQTAAGAATK</sequence>
<comment type="caution">
    <text evidence="1">The sequence shown here is derived from an EMBL/GenBank/DDBJ whole genome shotgun (WGS) entry which is preliminary data.</text>
</comment>
<organism evidence="1 2">
    <name type="scientific">Dactylosporangium darangshiense</name>
    <dbReference type="NCBI Taxonomy" id="579108"/>
    <lineage>
        <taxon>Bacteria</taxon>
        <taxon>Bacillati</taxon>
        <taxon>Actinomycetota</taxon>
        <taxon>Actinomycetes</taxon>
        <taxon>Micromonosporales</taxon>
        <taxon>Micromonosporaceae</taxon>
        <taxon>Dactylosporangium</taxon>
    </lineage>
</organism>
<dbReference type="Proteomes" id="UP001500620">
    <property type="component" value="Unassembled WGS sequence"/>
</dbReference>